<accession>A0AAN6Y6E0</accession>
<proteinExistence type="inferred from homology"/>
<keyword evidence="9" id="KW-0812">Transmembrane</keyword>
<name>A0AAN6Y6E0_9PEZI</name>
<evidence type="ECO:0000313" key="11">
    <source>
        <dbReference type="Proteomes" id="UP001301769"/>
    </source>
</evidence>
<dbReference type="GO" id="GO:0016705">
    <property type="term" value="F:oxidoreductase activity, acting on paired donors, with incorporation or reduction of molecular oxygen"/>
    <property type="evidence" value="ECO:0007669"/>
    <property type="project" value="InterPro"/>
</dbReference>
<evidence type="ECO:0000313" key="10">
    <source>
        <dbReference type="EMBL" id="KAK4213314.1"/>
    </source>
</evidence>
<organism evidence="10 11">
    <name type="scientific">Rhypophila decipiens</name>
    <dbReference type="NCBI Taxonomy" id="261697"/>
    <lineage>
        <taxon>Eukaryota</taxon>
        <taxon>Fungi</taxon>
        <taxon>Dikarya</taxon>
        <taxon>Ascomycota</taxon>
        <taxon>Pezizomycotina</taxon>
        <taxon>Sordariomycetes</taxon>
        <taxon>Sordariomycetidae</taxon>
        <taxon>Sordariales</taxon>
        <taxon>Naviculisporaceae</taxon>
        <taxon>Rhypophila</taxon>
    </lineage>
</organism>
<evidence type="ECO:0000256" key="9">
    <source>
        <dbReference type="SAM" id="Phobius"/>
    </source>
</evidence>
<dbReference type="InterPro" id="IPR036396">
    <property type="entry name" value="Cyt_P450_sf"/>
</dbReference>
<dbReference type="PANTHER" id="PTHR24305">
    <property type="entry name" value="CYTOCHROME P450"/>
    <property type="match status" value="1"/>
</dbReference>
<dbReference type="CDD" id="cd11060">
    <property type="entry name" value="CYP57A1-like"/>
    <property type="match status" value="1"/>
</dbReference>
<dbReference type="InterPro" id="IPR050121">
    <property type="entry name" value="Cytochrome_P450_monoxygenase"/>
</dbReference>
<keyword evidence="6 8" id="KW-0503">Monooxygenase</keyword>
<evidence type="ECO:0000256" key="6">
    <source>
        <dbReference type="ARBA" id="ARBA00023033"/>
    </source>
</evidence>
<keyword evidence="11" id="KW-1185">Reference proteome</keyword>
<evidence type="ECO:0000256" key="2">
    <source>
        <dbReference type="ARBA" id="ARBA00010617"/>
    </source>
</evidence>
<keyword evidence="3 7" id="KW-0349">Heme</keyword>
<dbReference type="GO" id="GO:0005506">
    <property type="term" value="F:iron ion binding"/>
    <property type="evidence" value="ECO:0007669"/>
    <property type="project" value="InterPro"/>
</dbReference>
<dbReference type="PANTHER" id="PTHR24305:SF232">
    <property type="entry name" value="P450, PUTATIVE (EUROFUNG)-RELATED"/>
    <property type="match status" value="1"/>
</dbReference>
<evidence type="ECO:0000256" key="4">
    <source>
        <dbReference type="ARBA" id="ARBA00022723"/>
    </source>
</evidence>
<reference evidence="10" key="1">
    <citation type="journal article" date="2023" name="Mol. Phylogenet. Evol.">
        <title>Genome-scale phylogeny and comparative genomics of the fungal order Sordariales.</title>
        <authorList>
            <person name="Hensen N."/>
            <person name="Bonometti L."/>
            <person name="Westerberg I."/>
            <person name="Brannstrom I.O."/>
            <person name="Guillou S."/>
            <person name="Cros-Aarteil S."/>
            <person name="Calhoun S."/>
            <person name="Haridas S."/>
            <person name="Kuo A."/>
            <person name="Mondo S."/>
            <person name="Pangilinan J."/>
            <person name="Riley R."/>
            <person name="LaButti K."/>
            <person name="Andreopoulos B."/>
            <person name="Lipzen A."/>
            <person name="Chen C."/>
            <person name="Yan M."/>
            <person name="Daum C."/>
            <person name="Ng V."/>
            <person name="Clum A."/>
            <person name="Steindorff A."/>
            <person name="Ohm R.A."/>
            <person name="Martin F."/>
            <person name="Silar P."/>
            <person name="Natvig D.O."/>
            <person name="Lalanne C."/>
            <person name="Gautier V."/>
            <person name="Ament-Velasquez S.L."/>
            <person name="Kruys A."/>
            <person name="Hutchinson M.I."/>
            <person name="Powell A.J."/>
            <person name="Barry K."/>
            <person name="Miller A.N."/>
            <person name="Grigoriev I.V."/>
            <person name="Debuchy R."/>
            <person name="Gladieux P."/>
            <person name="Hiltunen Thoren M."/>
            <person name="Johannesson H."/>
        </authorList>
    </citation>
    <scope>NUCLEOTIDE SEQUENCE</scope>
    <source>
        <strain evidence="10">PSN293</strain>
    </source>
</reference>
<dbReference type="InterPro" id="IPR017972">
    <property type="entry name" value="Cyt_P450_CS"/>
</dbReference>
<evidence type="ECO:0000256" key="8">
    <source>
        <dbReference type="RuleBase" id="RU000461"/>
    </source>
</evidence>
<evidence type="ECO:0000256" key="5">
    <source>
        <dbReference type="ARBA" id="ARBA00023004"/>
    </source>
</evidence>
<dbReference type="GO" id="GO:0020037">
    <property type="term" value="F:heme binding"/>
    <property type="evidence" value="ECO:0007669"/>
    <property type="project" value="InterPro"/>
</dbReference>
<evidence type="ECO:0000256" key="3">
    <source>
        <dbReference type="ARBA" id="ARBA00022617"/>
    </source>
</evidence>
<dbReference type="Proteomes" id="UP001301769">
    <property type="component" value="Unassembled WGS sequence"/>
</dbReference>
<feature type="transmembrane region" description="Helical" evidence="9">
    <location>
        <begin position="27"/>
        <end position="48"/>
    </location>
</feature>
<dbReference type="PRINTS" id="PR00465">
    <property type="entry name" value="EP450IV"/>
</dbReference>
<dbReference type="Pfam" id="PF00067">
    <property type="entry name" value="p450"/>
    <property type="match status" value="1"/>
</dbReference>
<comment type="caution">
    <text evidence="10">The sequence shown here is derived from an EMBL/GenBank/DDBJ whole genome shotgun (WGS) entry which is preliminary data.</text>
</comment>
<dbReference type="PRINTS" id="PR00385">
    <property type="entry name" value="P450"/>
</dbReference>
<dbReference type="InterPro" id="IPR002403">
    <property type="entry name" value="Cyt_P450_E_grp-IV"/>
</dbReference>
<dbReference type="Gene3D" id="1.10.630.10">
    <property type="entry name" value="Cytochrome P450"/>
    <property type="match status" value="1"/>
</dbReference>
<gene>
    <name evidence="10" type="ORF">QBC37DRAFT_423334</name>
</gene>
<keyword evidence="4 7" id="KW-0479">Metal-binding</keyword>
<dbReference type="AlphaFoldDB" id="A0AAN6Y6E0"/>
<comment type="cofactor">
    <cofactor evidence="1 7">
        <name>heme</name>
        <dbReference type="ChEBI" id="CHEBI:30413"/>
    </cofactor>
</comment>
<dbReference type="GO" id="GO:0004497">
    <property type="term" value="F:monooxygenase activity"/>
    <property type="evidence" value="ECO:0007669"/>
    <property type="project" value="UniProtKB-KW"/>
</dbReference>
<dbReference type="PROSITE" id="PS00086">
    <property type="entry name" value="CYTOCHROME_P450"/>
    <property type="match status" value="1"/>
</dbReference>
<evidence type="ECO:0000256" key="7">
    <source>
        <dbReference type="PIRSR" id="PIRSR602403-1"/>
    </source>
</evidence>
<protein>
    <submittedName>
        <fullName evidence="10">Cytochrome P450</fullName>
    </submittedName>
</protein>
<keyword evidence="9" id="KW-1133">Transmembrane helix</keyword>
<evidence type="ECO:0000256" key="1">
    <source>
        <dbReference type="ARBA" id="ARBA00001971"/>
    </source>
</evidence>
<comment type="similarity">
    <text evidence="2 8">Belongs to the cytochrome P450 family.</text>
</comment>
<reference evidence="10" key="2">
    <citation type="submission" date="2023-05" db="EMBL/GenBank/DDBJ databases">
        <authorList>
            <consortium name="Lawrence Berkeley National Laboratory"/>
            <person name="Steindorff A."/>
            <person name="Hensen N."/>
            <person name="Bonometti L."/>
            <person name="Westerberg I."/>
            <person name="Brannstrom I.O."/>
            <person name="Guillou S."/>
            <person name="Cros-Aarteil S."/>
            <person name="Calhoun S."/>
            <person name="Haridas S."/>
            <person name="Kuo A."/>
            <person name="Mondo S."/>
            <person name="Pangilinan J."/>
            <person name="Riley R."/>
            <person name="Labutti K."/>
            <person name="Andreopoulos B."/>
            <person name="Lipzen A."/>
            <person name="Chen C."/>
            <person name="Yanf M."/>
            <person name="Daum C."/>
            <person name="Ng V."/>
            <person name="Clum A."/>
            <person name="Ohm R."/>
            <person name="Martin F."/>
            <person name="Silar P."/>
            <person name="Natvig D."/>
            <person name="Lalanne C."/>
            <person name="Gautier V."/>
            <person name="Ament-Velasquez S.L."/>
            <person name="Kruys A."/>
            <person name="Hutchinson M.I."/>
            <person name="Powell A.J."/>
            <person name="Barry K."/>
            <person name="Miller A.N."/>
            <person name="Grigoriev I.V."/>
            <person name="Debuchy R."/>
            <person name="Gladieux P."/>
            <person name="Thoren M.H."/>
            <person name="Johannesson H."/>
        </authorList>
    </citation>
    <scope>NUCLEOTIDE SEQUENCE</scope>
    <source>
        <strain evidence="10">PSN293</strain>
    </source>
</reference>
<feature type="binding site" description="axial binding residue" evidence="7">
    <location>
        <position position="478"/>
    </location>
    <ligand>
        <name>heme</name>
        <dbReference type="ChEBI" id="CHEBI:30413"/>
    </ligand>
    <ligandPart>
        <name>Fe</name>
        <dbReference type="ChEBI" id="CHEBI:18248"/>
    </ligandPart>
</feature>
<sequence>MESLTGSLEAYLGAVRNVVVSVDLRSAIAALLVVPISSILVWFTVAWLTSPLRQYPGPFFAAWTNLWRFFLIQTGENYQLTIKKLHQKYGPVLRIGPNLLDIDYPELIKTIYSTDGKWLKTEFYHNNSTIIDGKITYHMFSTTDQVEHARMKRPIAKYYSIGSVLALEPTMDVVVNDFCKQLEKRFMTGPSGPKECDLGEWIAYYTWDFLASVTFSRPFGYLQKGHDFDRSIQTADKTLDYFMAVSQMPWLDYWLDKNPVVRVGPPNLVHVTRVAFESLVSRLQGKDANFDAKKPDYLQYFIESKETHPDLVNDTTVMGYIMINLIAGADTTAITIRSVFYYCLRNPAVYRKLEAEVLAAGIDLEKPAPYGVSRQLPYLDAVIREALRLHPVTAATMERYVPEGGLVLPDGSVVPAGTAIGMNSYIVGKNKGVYGEDADEFRPERWLRVDGEDSEAHRLRLQRMNAADLSFGGGSRICLGRLLALCEVYKVVATLVRRYEIELVDPTKKWTIEGVWFARQRGILANMKPRK</sequence>
<keyword evidence="8" id="KW-0560">Oxidoreductase</keyword>
<keyword evidence="9" id="KW-0472">Membrane</keyword>
<dbReference type="SUPFAM" id="SSF48264">
    <property type="entry name" value="Cytochrome P450"/>
    <property type="match status" value="1"/>
</dbReference>
<dbReference type="InterPro" id="IPR001128">
    <property type="entry name" value="Cyt_P450"/>
</dbReference>
<dbReference type="EMBL" id="MU858111">
    <property type="protein sequence ID" value="KAK4213314.1"/>
    <property type="molecule type" value="Genomic_DNA"/>
</dbReference>
<keyword evidence="5 7" id="KW-0408">Iron</keyword>